<dbReference type="AlphaFoldDB" id="A0A8J2RWL9"/>
<dbReference type="CDD" id="cd00200">
    <property type="entry name" value="WD40"/>
    <property type="match status" value="1"/>
</dbReference>
<feature type="repeat" description="WD" evidence="5">
    <location>
        <begin position="260"/>
        <end position="301"/>
    </location>
</feature>
<dbReference type="InterPro" id="IPR019775">
    <property type="entry name" value="WD40_repeat_CS"/>
</dbReference>
<feature type="repeat" description="WD" evidence="5">
    <location>
        <begin position="553"/>
        <end position="594"/>
    </location>
</feature>
<dbReference type="Gene3D" id="2.130.10.10">
    <property type="entry name" value="YVTN repeat-like/Quinoprotein amine dehydrogenase"/>
    <property type="match status" value="2"/>
</dbReference>
<dbReference type="InterPro" id="IPR001680">
    <property type="entry name" value="WD40_rpt"/>
</dbReference>
<evidence type="ECO:0000256" key="1">
    <source>
        <dbReference type="ARBA" id="ARBA00022574"/>
    </source>
</evidence>
<dbReference type="OrthoDB" id="2306at2759"/>
<dbReference type="PROSITE" id="PS50294">
    <property type="entry name" value="WD_REPEATS_REGION"/>
    <property type="match status" value="5"/>
</dbReference>
<dbReference type="GO" id="GO:0045214">
    <property type="term" value="P:sarcomere organization"/>
    <property type="evidence" value="ECO:0007669"/>
    <property type="project" value="TreeGrafter"/>
</dbReference>
<evidence type="ECO:0000256" key="3">
    <source>
        <dbReference type="ARBA" id="ARBA00038366"/>
    </source>
</evidence>
<feature type="repeat" description="WD" evidence="5">
    <location>
        <begin position="63"/>
        <end position="104"/>
    </location>
</feature>
<dbReference type="GO" id="GO:0030834">
    <property type="term" value="P:regulation of actin filament depolymerization"/>
    <property type="evidence" value="ECO:0007669"/>
    <property type="project" value="UniProtKB-ARBA"/>
</dbReference>
<evidence type="ECO:0000313" key="6">
    <source>
        <dbReference type="EMBL" id="CAH0110909.1"/>
    </source>
</evidence>
<feature type="repeat" description="WD" evidence="5">
    <location>
        <begin position="346"/>
        <end position="387"/>
    </location>
</feature>
<evidence type="ECO:0000313" key="7">
    <source>
        <dbReference type="Proteomes" id="UP000789390"/>
    </source>
</evidence>
<dbReference type="PANTHER" id="PTHR19856:SF0">
    <property type="entry name" value="WD REPEAT-CONTAINING PROTEIN 1"/>
    <property type="match status" value="1"/>
</dbReference>
<dbReference type="GO" id="GO:0030864">
    <property type="term" value="C:cortical actin cytoskeleton"/>
    <property type="evidence" value="ECO:0007669"/>
    <property type="project" value="TreeGrafter"/>
</dbReference>
<keyword evidence="1 5" id="KW-0853">WD repeat</keyword>
<dbReference type="GO" id="GO:0030042">
    <property type="term" value="P:actin filament depolymerization"/>
    <property type="evidence" value="ECO:0007669"/>
    <property type="project" value="TreeGrafter"/>
</dbReference>
<comment type="caution">
    <text evidence="6">The sequence shown here is derived from an EMBL/GenBank/DDBJ whole genome shotgun (WGS) entry which is preliminary data.</text>
</comment>
<dbReference type="PANTHER" id="PTHR19856">
    <property type="entry name" value="WD-REPEATCONTAINING PROTEIN WDR1"/>
    <property type="match status" value="1"/>
</dbReference>
<protein>
    <recommendedName>
        <fullName evidence="4">Actin-interacting protein 1</fullName>
    </recommendedName>
</protein>
<evidence type="ECO:0000256" key="2">
    <source>
        <dbReference type="ARBA" id="ARBA00022737"/>
    </source>
</evidence>
<keyword evidence="7" id="KW-1185">Reference proteome</keyword>
<organism evidence="6 7">
    <name type="scientific">Daphnia galeata</name>
    <dbReference type="NCBI Taxonomy" id="27404"/>
    <lineage>
        <taxon>Eukaryota</taxon>
        <taxon>Metazoa</taxon>
        <taxon>Ecdysozoa</taxon>
        <taxon>Arthropoda</taxon>
        <taxon>Crustacea</taxon>
        <taxon>Branchiopoda</taxon>
        <taxon>Diplostraca</taxon>
        <taxon>Cladocera</taxon>
        <taxon>Anomopoda</taxon>
        <taxon>Daphniidae</taxon>
        <taxon>Daphnia</taxon>
    </lineage>
</organism>
<dbReference type="InterPro" id="IPR036322">
    <property type="entry name" value="WD40_repeat_dom_sf"/>
</dbReference>
<keyword evidence="2" id="KW-0677">Repeat</keyword>
<dbReference type="EMBL" id="CAKKLH010000308">
    <property type="protein sequence ID" value="CAH0110909.1"/>
    <property type="molecule type" value="Genomic_DNA"/>
</dbReference>
<dbReference type="GO" id="GO:0051015">
    <property type="term" value="F:actin filament binding"/>
    <property type="evidence" value="ECO:0007669"/>
    <property type="project" value="TreeGrafter"/>
</dbReference>
<dbReference type="InterPro" id="IPR020472">
    <property type="entry name" value="WD40_PAC1"/>
</dbReference>
<dbReference type="Proteomes" id="UP000789390">
    <property type="component" value="Unassembled WGS sequence"/>
</dbReference>
<dbReference type="GO" id="GO:0030833">
    <property type="term" value="P:regulation of actin filament polymerization"/>
    <property type="evidence" value="ECO:0007669"/>
    <property type="project" value="UniProtKB-ARBA"/>
</dbReference>
<evidence type="ECO:0000256" key="4">
    <source>
        <dbReference type="ARBA" id="ARBA00067845"/>
    </source>
</evidence>
<reference evidence="6" key="1">
    <citation type="submission" date="2021-11" db="EMBL/GenBank/DDBJ databases">
        <authorList>
            <person name="Schell T."/>
        </authorList>
    </citation>
    <scope>NUCLEOTIDE SEQUENCE</scope>
    <source>
        <strain evidence="6">M5</strain>
    </source>
</reference>
<dbReference type="SMART" id="SM00320">
    <property type="entry name" value="WD40"/>
    <property type="match status" value="9"/>
</dbReference>
<dbReference type="PROSITE" id="PS00678">
    <property type="entry name" value="WD_REPEATS_1"/>
    <property type="match status" value="2"/>
</dbReference>
<dbReference type="SUPFAM" id="SSF50978">
    <property type="entry name" value="WD40 repeat-like"/>
    <property type="match status" value="2"/>
</dbReference>
<comment type="similarity">
    <text evidence="3">Belongs to the WD repeat AIP1 family.</text>
</comment>
<dbReference type="GO" id="GO:0040011">
    <property type="term" value="P:locomotion"/>
    <property type="evidence" value="ECO:0007669"/>
    <property type="project" value="TreeGrafter"/>
</dbReference>
<name>A0A8J2RWL9_9CRUS</name>
<feature type="repeat" description="WD" evidence="5">
    <location>
        <begin position="216"/>
        <end position="257"/>
    </location>
</feature>
<dbReference type="Pfam" id="PF00400">
    <property type="entry name" value="WD40"/>
    <property type="match status" value="8"/>
</dbReference>
<accession>A0A8J2RWL9</accession>
<evidence type="ECO:0000256" key="5">
    <source>
        <dbReference type="PROSITE-ProRule" id="PRU00221"/>
    </source>
</evidence>
<dbReference type="InterPro" id="IPR015943">
    <property type="entry name" value="WD40/YVTN_repeat-like_dom_sf"/>
</dbReference>
<dbReference type="FunFam" id="2.130.10.10:FF:000167">
    <property type="entry name" value="Actin-interacting protein 1"/>
    <property type="match status" value="1"/>
</dbReference>
<dbReference type="PRINTS" id="PR00320">
    <property type="entry name" value="GPROTEINBRPT"/>
</dbReference>
<sequence length="633" mass="69512">MFYDCMKLSFFFSSEALFASLPRTQRGQPLVLGGDPKGKNFLYTHGNSVIIRNIENPEIAETYTEHSCQVNVAKYSPSGFYIASADQSGKVRIWDTVNKEHICKIELQPFAGPIKDLAWSPDNQRMVVVGEGREWYTIFVMFFIEQEFIYLPILNSSFGHVFLVDTGTSNGTIGGPSKPINSCDFRPARPFKIIAGSEDNSVTVFEGPPFKWKMTKTEHQRFVQSVRYSPNGDHFATGGFDGKIFVYDGKTSDLIGELGSPAHNGGVYAVSWSPDSKTLLSASGDKTCKTWDVATMSLITEFPMGTAIEDQQVSCLWQGKHMLSVSLAGYISYLDPANPSKPLRVIKGHNKPITVMTVNKNRDTVFTGSHDGYITSWDVATGESNRIGGVGHGNQMNGMVTLGESIFTCGIDNAIKEVNIMTKSFTNTNIKLASQPRGLAGNGTTLIVPCEKEIAVIQDGRQVSSVSVNFEPSCASMNGHHPDVAVGGTTDHKLHVYILHNGNLTPRMELDHSGPITDCAFSPDNQYLAVADANRLVTLYGLPSYEVASKEVWGYHTAKVNCVAWSPDSTLLASGSLDTSIIVWSVEKPNKRLIIKNAHPQSQITGIAWLDNNTIVSVGQDCNSRYWDIRNFP</sequence>
<gene>
    <name evidence="6" type="ORF">DGAL_LOCUS14517</name>
</gene>
<dbReference type="PROSITE" id="PS50082">
    <property type="entry name" value="WD_REPEATS_2"/>
    <property type="match status" value="5"/>
</dbReference>
<proteinExistence type="inferred from homology"/>